<dbReference type="Pfam" id="PF13578">
    <property type="entry name" value="Methyltransf_24"/>
    <property type="match status" value="1"/>
</dbReference>
<dbReference type="PANTHER" id="PTHR40048">
    <property type="entry name" value="RHAMNOSYL O-METHYLTRANSFERASE"/>
    <property type="match status" value="1"/>
</dbReference>
<dbReference type="SUPFAM" id="SSF53335">
    <property type="entry name" value="S-adenosyl-L-methionine-dependent methyltransferases"/>
    <property type="match status" value="1"/>
</dbReference>
<keyword evidence="4" id="KW-1185">Reference proteome</keyword>
<dbReference type="GO" id="GO:0071770">
    <property type="term" value="P:DIM/DIP cell wall layer assembly"/>
    <property type="evidence" value="ECO:0007669"/>
    <property type="project" value="TreeGrafter"/>
</dbReference>
<dbReference type="GO" id="GO:0008168">
    <property type="term" value="F:methyltransferase activity"/>
    <property type="evidence" value="ECO:0007669"/>
    <property type="project" value="UniProtKB-KW"/>
</dbReference>
<dbReference type="InterPro" id="IPR029063">
    <property type="entry name" value="SAM-dependent_MTases_sf"/>
</dbReference>
<keyword evidence="1 3" id="KW-0489">Methyltransferase</keyword>
<evidence type="ECO:0000256" key="2">
    <source>
        <dbReference type="ARBA" id="ARBA00022679"/>
    </source>
</evidence>
<gene>
    <name evidence="3" type="ORF">FB382_001997</name>
</gene>
<keyword evidence="2 3" id="KW-0808">Transferase</keyword>
<evidence type="ECO:0000313" key="4">
    <source>
        <dbReference type="Proteomes" id="UP000580910"/>
    </source>
</evidence>
<dbReference type="EMBL" id="JACGXA010000001">
    <property type="protein sequence ID" value="MBA8803706.1"/>
    <property type="molecule type" value="Genomic_DNA"/>
</dbReference>
<evidence type="ECO:0000256" key="1">
    <source>
        <dbReference type="ARBA" id="ARBA00022603"/>
    </source>
</evidence>
<sequence>MTNMPADLLEHARAAKGFMPHDEGLALFRHASASVGLGPVLEVGTYCGKSAIYLGAAAREAGGPQAVVFTVDHHRGSEENQAGWEHHDATLVDVELGLMDTMPVFRRTIALAGLEDQVVAVVGRSTTVSAHWRTPLSMLFIDGGHAEVHAQNDYTGWAPWLMSDGLLVIHDVFPDPANGGRPPYDVYLRALASGDFEEVDVVGSLRVLRRTGGDAGDAVS</sequence>
<proteinExistence type="predicted"/>
<accession>A0A7W3IZV7</accession>
<comment type="caution">
    <text evidence="3">The sequence shown here is derived from an EMBL/GenBank/DDBJ whole genome shotgun (WGS) entry which is preliminary data.</text>
</comment>
<organism evidence="3 4">
    <name type="scientific">Nocardioides ginsengisegetis</name>
    <dbReference type="NCBI Taxonomy" id="661491"/>
    <lineage>
        <taxon>Bacteria</taxon>
        <taxon>Bacillati</taxon>
        <taxon>Actinomycetota</taxon>
        <taxon>Actinomycetes</taxon>
        <taxon>Propionibacteriales</taxon>
        <taxon>Nocardioidaceae</taxon>
        <taxon>Nocardioides</taxon>
    </lineage>
</organism>
<protein>
    <submittedName>
        <fullName evidence="3">Putative O-methyltransferase YrrM</fullName>
    </submittedName>
</protein>
<dbReference type="GO" id="GO:0005886">
    <property type="term" value="C:plasma membrane"/>
    <property type="evidence" value="ECO:0007669"/>
    <property type="project" value="TreeGrafter"/>
</dbReference>
<name>A0A7W3IZV7_9ACTN</name>
<dbReference type="PANTHER" id="PTHR40048:SF1">
    <property type="entry name" value="RHAMNOSYL O-METHYLTRANSFERASE"/>
    <property type="match status" value="1"/>
</dbReference>
<dbReference type="GO" id="GO:0032259">
    <property type="term" value="P:methylation"/>
    <property type="evidence" value="ECO:0007669"/>
    <property type="project" value="UniProtKB-KW"/>
</dbReference>
<evidence type="ECO:0000313" key="3">
    <source>
        <dbReference type="EMBL" id="MBA8803706.1"/>
    </source>
</evidence>
<dbReference type="Proteomes" id="UP000580910">
    <property type="component" value="Unassembled WGS sequence"/>
</dbReference>
<dbReference type="Gene3D" id="3.40.50.150">
    <property type="entry name" value="Vaccinia Virus protein VP39"/>
    <property type="match status" value="1"/>
</dbReference>
<dbReference type="AlphaFoldDB" id="A0A7W3IZV7"/>
<reference evidence="3 4" key="1">
    <citation type="submission" date="2020-07" db="EMBL/GenBank/DDBJ databases">
        <title>Sequencing the genomes of 1000 actinobacteria strains.</title>
        <authorList>
            <person name="Klenk H.-P."/>
        </authorList>
    </citation>
    <scope>NUCLEOTIDE SEQUENCE [LARGE SCALE GENOMIC DNA]</scope>
    <source>
        <strain evidence="3 4">DSM 21349</strain>
    </source>
</reference>